<reference evidence="1 2" key="4">
    <citation type="journal article" date="2011" name="BMC Genomics">
        <title>RNA-Seq improves annotation of protein-coding genes in the cucumber genome.</title>
        <authorList>
            <person name="Li Z."/>
            <person name="Zhang Z."/>
            <person name="Yan P."/>
            <person name="Huang S."/>
            <person name="Fei Z."/>
            <person name="Lin K."/>
        </authorList>
    </citation>
    <scope>NUCLEOTIDE SEQUENCE [LARGE SCALE GENOMIC DNA]</scope>
    <source>
        <strain evidence="2">cv. 9930</strain>
    </source>
</reference>
<accession>A0A0A0LER2</accession>
<dbReference type="Gramene" id="KGN59197">
    <property type="protein sequence ID" value="KGN59197"/>
    <property type="gene ID" value="Csa_3G779015"/>
</dbReference>
<dbReference type="OMA" id="SHIMCIY"/>
<name>A0A0A0LER2_CUCSA</name>
<proteinExistence type="predicted"/>
<reference evidence="1 2" key="3">
    <citation type="journal article" date="2010" name="BMC Genomics">
        <title>Transcriptome sequencing and comparative analysis of cucumber flowers with different sex types.</title>
        <authorList>
            <person name="Guo S."/>
            <person name="Zheng Y."/>
            <person name="Joung J.G."/>
            <person name="Liu S."/>
            <person name="Zhang Z."/>
            <person name="Crasta O.R."/>
            <person name="Sobral B.W."/>
            <person name="Xu Y."/>
            <person name="Huang S."/>
            <person name="Fei Z."/>
        </authorList>
    </citation>
    <scope>NUCLEOTIDE SEQUENCE [LARGE SCALE GENOMIC DNA]</scope>
    <source>
        <strain evidence="2">cv. 9930</strain>
    </source>
</reference>
<dbReference type="Proteomes" id="UP000029981">
    <property type="component" value="Chromosome 3"/>
</dbReference>
<evidence type="ECO:0000313" key="1">
    <source>
        <dbReference type="EMBL" id="KGN59197.1"/>
    </source>
</evidence>
<organism evidence="1 2">
    <name type="scientific">Cucumis sativus</name>
    <name type="common">Cucumber</name>
    <dbReference type="NCBI Taxonomy" id="3659"/>
    <lineage>
        <taxon>Eukaryota</taxon>
        <taxon>Viridiplantae</taxon>
        <taxon>Streptophyta</taxon>
        <taxon>Embryophyta</taxon>
        <taxon>Tracheophyta</taxon>
        <taxon>Spermatophyta</taxon>
        <taxon>Magnoliopsida</taxon>
        <taxon>eudicotyledons</taxon>
        <taxon>Gunneridae</taxon>
        <taxon>Pentapetalae</taxon>
        <taxon>rosids</taxon>
        <taxon>fabids</taxon>
        <taxon>Cucurbitales</taxon>
        <taxon>Cucurbitaceae</taxon>
        <taxon>Benincaseae</taxon>
        <taxon>Cucumis</taxon>
    </lineage>
</organism>
<evidence type="ECO:0000313" key="2">
    <source>
        <dbReference type="Proteomes" id="UP000029981"/>
    </source>
</evidence>
<protein>
    <submittedName>
        <fullName evidence="1">Uncharacterized protein</fullName>
    </submittedName>
</protein>
<keyword evidence="2" id="KW-1185">Reference proteome</keyword>
<dbReference type="EMBL" id="CM002924">
    <property type="protein sequence ID" value="KGN59197.1"/>
    <property type="molecule type" value="Genomic_DNA"/>
</dbReference>
<sequence>MELVAGDVEAGELGSGDVELELIGTEYEPKYQDSYTKDDDYGDEELEKGGEKAAGAASAVAVAMVGLCRRRDGRAVKGAVEMGLFVSHIMCIYVLVKKRENDIK</sequence>
<reference evidence="1 2" key="2">
    <citation type="journal article" date="2009" name="PLoS ONE">
        <title>An integrated genetic and cytogenetic map of the cucumber genome.</title>
        <authorList>
            <person name="Ren Y."/>
            <person name="Zhang Z."/>
            <person name="Liu J."/>
            <person name="Staub J.E."/>
            <person name="Han Y."/>
            <person name="Cheng Z."/>
            <person name="Li X."/>
            <person name="Lu J."/>
            <person name="Miao H."/>
            <person name="Kang H."/>
            <person name="Xie B."/>
            <person name="Gu X."/>
            <person name="Wang X."/>
            <person name="Du Y."/>
            <person name="Jin W."/>
            <person name="Huang S."/>
        </authorList>
    </citation>
    <scope>NUCLEOTIDE SEQUENCE [LARGE SCALE GENOMIC DNA]</scope>
    <source>
        <strain evidence="2">cv. 9930</strain>
    </source>
</reference>
<gene>
    <name evidence="1" type="ORF">Csa_3G779015</name>
</gene>
<dbReference type="AlphaFoldDB" id="A0A0A0LER2"/>
<reference evidence="1 2" key="1">
    <citation type="journal article" date="2009" name="Nat. Genet.">
        <title>The genome of the cucumber, Cucumis sativus L.</title>
        <authorList>
            <person name="Huang S."/>
            <person name="Li R."/>
            <person name="Zhang Z."/>
            <person name="Li L."/>
            <person name="Gu X."/>
            <person name="Fan W."/>
            <person name="Lucas W.J."/>
            <person name="Wang X."/>
            <person name="Xie B."/>
            <person name="Ni P."/>
            <person name="Ren Y."/>
            <person name="Zhu H."/>
            <person name="Li J."/>
            <person name="Lin K."/>
            <person name="Jin W."/>
            <person name="Fei Z."/>
            <person name="Li G."/>
            <person name="Staub J."/>
            <person name="Kilian A."/>
            <person name="van der Vossen E.A."/>
            <person name="Wu Y."/>
            <person name="Guo J."/>
            <person name="He J."/>
            <person name="Jia Z."/>
            <person name="Ren Y."/>
            <person name="Tian G."/>
            <person name="Lu Y."/>
            <person name="Ruan J."/>
            <person name="Qian W."/>
            <person name="Wang M."/>
            <person name="Huang Q."/>
            <person name="Li B."/>
            <person name="Xuan Z."/>
            <person name="Cao J."/>
            <person name="Asan"/>
            <person name="Wu Z."/>
            <person name="Zhang J."/>
            <person name="Cai Q."/>
            <person name="Bai Y."/>
            <person name="Zhao B."/>
            <person name="Han Y."/>
            <person name="Li Y."/>
            <person name="Li X."/>
            <person name="Wang S."/>
            <person name="Shi Q."/>
            <person name="Liu S."/>
            <person name="Cho W.K."/>
            <person name="Kim J.Y."/>
            <person name="Xu Y."/>
            <person name="Heller-Uszynska K."/>
            <person name="Miao H."/>
            <person name="Cheng Z."/>
            <person name="Zhang S."/>
            <person name="Wu J."/>
            <person name="Yang Y."/>
            <person name="Kang H."/>
            <person name="Li M."/>
            <person name="Liang H."/>
            <person name="Ren X."/>
            <person name="Shi Z."/>
            <person name="Wen M."/>
            <person name="Jian M."/>
            <person name="Yang H."/>
            <person name="Zhang G."/>
            <person name="Yang Z."/>
            <person name="Chen R."/>
            <person name="Liu S."/>
            <person name="Li J."/>
            <person name="Ma L."/>
            <person name="Liu H."/>
            <person name="Zhou Y."/>
            <person name="Zhao J."/>
            <person name="Fang X."/>
            <person name="Li G."/>
            <person name="Fang L."/>
            <person name="Li Y."/>
            <person name="Liu D."/>
            <person name="Zheng H."/>
            <person name="Zhang Y."/>
            <person name="Qin N."/>
            <person name="Li Z."/>
            <person name="Yang G."/>
            <person name="Yang S."/>
            <person name="Bolund L."/>
            <person name="Kristiansen K."/>
            <person name="Zheng H."/>
            <person name="Li S."/>
            <person name="Zhang X."/>
            <person name="Yang H."/>
            <person name="Wang J."/>
            <person name="Sun R."/>
            <person name="Zhang B."/>
            <person name="Jiang S."/>
            <person name="Wang J."/>
            <person name="Du Y."/>
            <person name="Li S."/>
        </authorList>
    </citation>
    <scope>NUCLEOTIDE SEQUENCE [LARGE SCALE GENOMIC DNA]</scope>
    <source>
        <strain evidence="2">cv. 9930</strain>
    </source>
</reference>